<dbReference type="Proteomes" id="UP000335636">
    <property type="component" value="Unassembled WGS sequence"/>
</dbReference>
<organism evidence="2 3">
    <name type="scientific">Marmota monax</name>
    <name type="common">Woodchuck</name>
    <dbReference type="NCBI Taxonomy" id="9995"/>
    <lineage>
        <taxon>Eukaryota</taxon>
        <taxon>Metazoa</taxon>
        <taxon>Chordata</taxon>
        <taxon>Craniata</taxon>
        <taxon>Vertebrata</taxon>
        <taxon>Euteleostomi</taxon>
        <taxon>Mammalia</taxon>
        <taxon>Eutheria</taxon>
        <taxon>Euarchontoglires</taxon>
        <taxon>Glires</taxon>
        <taxon>Rodentia</taxon>
        <taxon>Sciuromorpha</taxon>
        <taxon>Sciuridae</taxon>
        <taxon>Xerinae</taxon>
        <taxon>Marmotini</taxon>
        <taxon>Marmota</taxon>
    </lineage>
</organism>
<dbReference type="EMBL" id="CABDUW010001962">
    <property type="protein sequence ID" value="VTJ84826.1"/>
    <property type="molecule type" value="Genomic_DNA"/>
</dbReference>
<evidence type="ECO:0000313" key="1">
    <source>
        <dbReference type="EMBL" id="KAF7474942.1"/>
    </source>
</evidence>
<reference evidence="1" key="2">
    <citation type="submission" date="2020-08" db="EMBL/GenBank/DDBJ databases">
        <authorList>
            <person name="Shumante A."/>
            <person name="Zimin A.V."/>
            <person name="Puiu D."/>
            <person name="Salzberg S.L."/>
        </authorList>
    </citation>
    <scope>NUCLEOTIDE SEQUENCE</scope>
    <source>
        <strain evidence="1">WC2-LM</strain>
        <tissue evidence="1">Liver</tissue>
    </source>
</reference>
<sequence>MVMLAFAAKKPLEHPRATEKNAGCTRAATAGRRDRTSCYRSKILARREKMQTKSIKMQSAKKTFAPKMGSGLHVVCITMVTMGCLARRAGFLVPPPTLSRASNWFFHSHSDRTSSPAFQPLTCTTVFQISTGAVQILYF</sequence>
<dbReference type="Proteomes" id="UP000662637">
    <property type="component" value="Unassembled WGS sequence"/>
</dbReference>
<evidence type="ECO:0000313" key="2">
    <source>
        <dbReference type="EMBL" id="VTJ84826.1"/>
    </source>
</evidence>
<proteinExistence type="predicted"/>
<gene>
    <name evidence="1" type="ORF">GHT09_014294</name>
    <name evidence="2" type="ORF">MONAX_5E013233</name>
</gene>
<dbReference type="EMBL" id="WJEC01003586">
    <property type="protein sequence ID" value="KAF7474942.1"/>
    <property type="molecule type" value="Genomic_DNA"/>
</dbReference>
<dbReference type="AlphaFoldDB" id="A0A5E4CSQ5"/>
<protein>
    <submittedName>
        <fullName evidence="2">Uncharacterized protein</fullName>
    </submittedName>
</protein>
<reference evidence="2 3" key="1">
    <citation type="submission" date="2019-04" db="EMBL/GenBank/DDBJ databases">
        <authorList>
            <person name="Alioto T."/>
            <person name="Alioto T."/>
        </authorList>
    </citation>
    <scope>NUCLEOTIDE SEQUENCE [LARGE SCALE GENOMIC DNA]</scope>
</reference>
<keyword evidence="3" id="KW-1185">Reference proteome</keyword>
<evidence type="ECO:0000313" key="3">
    <source>
        <dbReference type="Proteomes" id="UP000335636"/>
    </source>
</evidence>
<accession>A0A5E4CSQ5</accession>
<name>A0A5E4CSQ5_MARMO</name>